<name>A0ABD2QJF5_9PLAT</name>
<comment type="caution">
    <text evidence="1">The sequence shown here is derived from an EMBL/GenBank/DDBJ whole genome shotgun (WGS) entry which is preliminary data.</text>
</comment>
<dbReference type="AlphaFoldDB" id="A0ABD2QJF5"/>
<proteinExistence type="predicted"/>
<protein>
    <submittedName>
        <fullName evidence="1">Uncharacterized protein</fullName>
    </submittedName>
</protein>
<keyword evidence="2" id="KW-1185">Reference proteome</keyword>
<evidence type="ECO:0000313" key="1">
    <source>
        <dbReference type="EMBL" id="KAL3319639.1"/>
    </source>
</evidence>
<evidence type="ECO:0000313" key="2">
    <source>
        <dbReference type="Proteomes" id="UP001626550"/>
    </source>
</evidence>
<dbReference type="Proteomes" id="UP001626550">
    <property type="component" value="Unassembled WGS sequence"/>
</dbReference>
<dbReference type="EMBL" id="JBJKFK010000115">
    <property type="protein sequence ID" value="KAL3319639.1"/>
    <property type="molecule type" value="Genomic_DNA"/>
</dbReference>
<sequence length="117" mass="13312">MMAFDFSGNIDHCEMVATLLRYRPVQEMTGLAWDDQGYFPVCHRYFNSILKSVGKTYLDTKCADKCSVFSIVVKSSLFRRNVYPAPSSDPTFKKLAERCSLHINKYSVDDQGYGSMA</sequence>
<organism evidence="1 2">
    <name type="scientific">Cichlidogyrus casuarinus</name>
    <dbReference type="NCBI Taxonomy" id="1844966"/>
    <lineage>
        <taxon>Eukaryota</taxon>
        <taxon>Metazoa</taxon>
        <taxon>Spiralia</taxon>
        <taxon>Lophotrochozoa</taxon>
        <taxon>Platyhelminthes</taxon>
        <taxon>Monogenea</taxon>
        <taxon>Monopisthocotylea</taxon>
        <taxon>Dactylogyridea</taxon>
        <taxon>Ancyrocephalidae</taxon>
        <taxon>Cichlidogyrus</taxon>
    </lineage>
</organism>
<reference evidence="1 2" key="1">
    <citation type="submission" date="2024-11" db="EMBL/GenBank/DDBJ databases">
        <title>Adaptive evolution of stress response genes in parasites aligns with host niche diversity.</title>
        <authorList>
            <person name="Hahn C."/>
            <person name="Resl P."/>
        </authorList>
    </citation>
    <scope>NUCLEOTIDE SEQUENCE [LARGE SCALE GENOMIC DNA]</scope>
    <source>
        <strain evidence="1">EGGRZ-B1_66</strain>
        <tissue evidence="1">Body</tissue>
    </source>
</reference>
<accession>A0ABD2QJF5</accession>
<gene>
    <name evidence="1" type="ORF">Ciccas_001676</name>
</gene>